<reference evidence="6 7" key="1">
    <citation type="submission" date="2020-08" db="EMBL/GenBank/DDBJ databases">
        <title>Croceimicrobium hydrocarbonivorans gen. nov., sp. nov., a novel marine bacterium isolated from a bacterial consortium that degrades polyethylene terephthalate.</title>
        <authorList>
            <person name="Liu R."/>
        </authorList>
    </citation>
    <scope>NUCLEOTIDE SEQUENCE [LARGE SCALE GENOMIC DNA]</scope>
    <source>
        <strain evidence="6 7">A20-9</strain>
    </source>
</reference>
<evidence type="ECO:0000256" key="4">
    <source>
        <dbReference type="SAM" id="Coils"/>
    </source>
</evidence>
<evidence type="ECO:0000256" key="3">
    <source>
        <dbReference type="PROSITE-ProRule" id="PRU00339"/>
    </source>
</evidence>
<feature type="repeat" description="TPR" evidence="3">
    <location>
        <begin position="545"/>
        <end position="578"/>
    </location>
</feature>
<dbReference type="InterPro" id="IPR011990">
    <property type="entry name" value="TPR-like_helical_dom_sf"/>
</dbReference>
<proteinExistence type="predicted"/>
<dbReference type="Pfam" id="PF13432">
    <property type="entry name" value="TPR_16"/>
    <property type="match status" value="2"/>
</dbReference>
<keyword evidence="4" id="KW-0175">Coiled coil</keyword>
<dbReference type="RefSeq" id="WP_210758774.1">
    <property type="nucleotide sequence ID" value="NZ_CP060139.1"/>
</dbReference>
<sequence>MRIFKALKRSLAVLILISPSLSAQVNQHLQGNEEDYEAALELLEKQQYGNAQLIFDRIADNPSYGDEKRMNARYFAAYCAIELYHGDIEERVEEFAQMHETSPLQNRLWLRYANNLFSLKRYRQSIPYYEKVDPYALNAEQKAEFQFKWAYALLQDEQSSPAQELFLKLKDGNSAYANSARYYYAHLLYADSSYAEALNNFLPLQEDPNFGPMVPYYLAHIYYALEDYNKLVEVGEELIANASESRAPEIAKLLADAFYSRKDFANTLKYLNIYQEKGGRMSLKDHYQAGYSYYREDLYAEAIRSFNKITAGPEELRQNAYYHLGDAYLKVGEKNQSMVAFKAAADLNHSPEITEDASFNYVKLSYELASPFKDAIEVLQDFLRRYPNSKHKKEINGYLANIYITTKDYDRAMEAIKVSGINSPEMRGIYQKIAFYRATELFNSLKFAGALKKYEESRAYPEDKDLANLALYWIGECQYRLRDYESSRKSFQNFRAGKGAAAQAVYARSYYHSAYCAYKIFDFKAAADDFRIFARDAKTQDPRKADAYLRLGDAYLLTGGYLLASDFYQKAIQANSVESDYAHYQRAVCLGLDEKQNEKVLELKTLLGKYSRSVYAEKAKFELGLTYLHMDDYANSLQVFKEFENEYPNSDRLLEVQLKQGLIYSNRDQNEMAITVYKEIVDKYPGTQEAYEAIRLAEIVYKRERNITAYLDWVATIEFMDIKESALDSTAYSAAFDIYAEGNYEAAYQSLDNYLSRFPNGVFMQEAQFLAADAALRTEKKAEAYTLYAALEHSNNREYKLAGLPFLAAQDFADSNYALARERYDRFARLAESKEQLLRARTGLMRCADRLGDDDALLEQSSAVLNMDQVSDNLRNEAKRYQAMVYFRRENYDQSFQIFSQVQKATAGATKAEAYYLMALIRQKQEKYDSSNALINKMIEALPSYREWKMKALLLMARNFWKLDDIFQANYILDFIISSEDNVELVDQAKALKTEIQDAEARAIAEKEALLRKQESPILLDAEGDLQLLDSPGEDIPMEEPEIIEK</sequence>
<gene>
    <name evidence="6" type="ORF">H4K34_18045</name>
</gene>
<organism evidence="6 7">
    <name type="scientific">Croceimicrobium hydrocarbonivorans</name>
    <dbReference type="NCBI Taxonomy" id="2761580"/>
    <lineage>
        <taxon>Bacteria</taxon>
        <taxon>Pseudomonadati</taxon>
        <taxon>Bacteroidota</taxon>
        <taxon>Flavobacteriia</taxon>
        <taxon>Flavobacteriales</taxon>
        <taxon>Owenweeksiaceae</taxon>
        <taxon>Croceimicrobium</taxon>
    </lineage>
</organism>
<dbReference type="Proteomes" id="UP000516305">
    <property type="component" value="Chromosome"/>
</dbReference>
<evidence type="ECO:0000256" key="5">
    <source>
        <dbReference type="SAM" id="SignalP"/>
    </source>
</evidence>
<dbReference type="PANTHER" id="PTHR45586">
    <property type="entry name" value="TPR REPEAT-CONTAINING PROTEIN PA4667"/>
    <property type="match status" value="1"/>
</dbReference>
<dbReference type="KEGG" id="chyd:H4K34_18045"/>
<accession>A0A7H0VEU7</accession>
<keyword evidence="2 3" id="KW-0802">TPR repeat</keyword>
<dbReference type="Gene3D" id="1.25.40.10">
    <property type="entry name" value="Tetratricopeptide repeat domain"/>
    <property type="match status" value="6"/>
</dbReference>
<dbReference type="InterPro" id="IPR051012">
    <property type="entry name" value="CellSynth/LPSAsmb/PSIAsmb"/>
</dbReference>
<dbReference type="InterPro" id="IPR019734">
    <property type="entry name" value="TPR_rpt"/>
</dbReference>
<dbReference type="Pfam" id="PF13174">
    <property type="entry name" value="TPR_6"/>
    <property type="match status" value="3"/>
</dbReference>
<feature type="coiled-coil region" evidence="4">
    <location>
        <begin position="982"/>
        <end position="1009"/>
    </location>
</feature>
<keyword evidence="1" id="KW-0677">Repeat</keyword>
<dbReference type="SUPFAM" id="SSF48452">
    <property type="entry name" value="TPR-like"/>
    <property type="match status" value="5"/>
</dbReference>
<dbReference type="SMART" id="SM00028">
    <property type="entry name" value="TPR"/>
    <property type="match status" value="7"/>
</dbReference>
<evidence type="ECO:0000256" key="2">
    <source>
        <dbReference type="ARBA" id="ARBA00022803"/>
    </source>
</evidence>
<dbReference type="EMBL" id="CP060139">
    <property type="protein sequence ID" value="QNR24245.1"/>
    <property type="molecule type" value="Genomic_DNA"/>
</dbReference>
<evidence type="ECO:0000313" key="6">
    <source>
        <dbReference type="EMBL" id="QNR24245.1"/>
    </source>
</evidence>
<dbReference type="PROSITE" id="PS50005">
    <property type="entry name" value="TPR"/>
    <property type="match status" value="3"/>
</dbReference>
<dbReference type="Pfam" id="PF13181">
    <property type="entry name" value="TPR_8"/>
    <property type="match status" value="1"/>
</dbReference>
<evidence type="ECO:0000256" key="1">
    <source>
        <dbReference type="ARBA" id="ARBA00022737"/>
    </source>
</evidence>
<keyword evidence="5" id="KW-0732">Signal</keyword>
<feature type="signal peptide" evidence="5">
    <location>
        <begin position="1"/>
        <end position="23"/>
    </location>
</feature>
<name>A0A7H0VEU7_9FLAO</name>
<evidence type="ECO:0000313" key="7">
    <source>
        <dbReference type="Proteomes" id="UP000516305"/>
    </source>
</evidence>
<dbReference type="AlphaFoldDB" id="A0A7H0VEU7"/>
<feature type="repeat" description="TPR" evidence="3">
    <location>
        <begin position="617"/>
        <end position="650"/>
    </location>
</feature>
<feature type="chain" id="PRO_5028847199" evidence="5">
    <location>
        <begin position="24"/>
        <end position="1046"/>
    </location>
</feature>
<protein>
    <submittedName>
        <fullName evidence="6">Tetratricopeptide repeat protein</fullName>
    </submittedName>
</protein>
<dbReference type="PANTHER" id="PTHR45586:SF1">
    <property type="entry name" value="LIPOPOLYSACCHARIDE ASSEMBLY PROTEIN B"/>
    <property type="match status" value="1"/>
</dbReference>
<keyword evidence="7" id="KW-1185">Reference proteome</keyword>
<feature type="repeat" description="TPR" evidence="3">
    <location>
        <begin position="318"/>
        <end position="351"/>
    </location>
</feature>